<evidence type="ECO:0000256" key="3">
    <source>
        <dbReference type="ARBA" id="ARBA00022553"/>
    </source>
</evidence>
<keyword evidence="3" id="KW-0597">Phosphoprotein</keyword>
<comment type="catalytic activity">
    <reaction evidence="1">
        <text>ATP + protein L-histidine = ADP + protein N-phospho-L-histidine.</text>
        <dbReference type="EC" id="2.7.13.3"/>
    </reaction>
</comment>
<dbReference type="PANTHER" id="PTHR45436">
    <property type="entry name" value="SENSOR HISTIDINE KINASE YKOH"/>
    <property type="match status" value="1"/>
</dbReference>
<dbReference type="EC" id="2.7.13.3" evidence="2"/>
<evidence type="ECO:0000256" key="1">
    <source>
        <dbReference type="ARBA" id="ARBA00000085"/>
    </source>
</evidence>
<gene>
    <name evidence="7" type="ORF">AQJ30_18745</name>
</gene>
<evidence type="ECO:0000256" key="5">
    <source>
        <dbReference type="ARBA" id="ARBA00022777"/>
    </source>
</evidence>
<accession>A0A101QVJ5</accession>
<dbReference type="InterPro" id="IPR050428">
    <property type="entry name" value="TCS_sensor_his_kinase"/>
</dbReference>
<feature type="region of interest" description="Disordered" evidence="6">
    <location>
        <begin position="380"/>
        <end position="405"/>
    </location>
</feature>
<dbReference type="SUPFAM" id="SSF55874">
    <property type="entry name" value="ATPase domain of HSP90 chaperone/DNA topoisomerase II/histidine kinase"/>
    <property type="match status" value="1"/>
</dbReference>
<feature type="region of interest" description="Disordered" evidence="6">
    <location>
        <begin position="492"/>
        <end position="530"/>
    </location>
</feature>
<dbReference type="AlphaFoldDB" id="A0A101QVJ5"/>
<dbReference type="GO" id="GO:0000160">
    <property type="term" value="P:phosphorelay signal transduction system"/>
    <property type="evidence" value="ECO:0007669"/>
    <property type="project" value="TreeGrafter"/>
</dbReference>
<evidence type="ECO:0000313" key="8">
    <source>
        <dbReference type="Proteomes" id="UP000053271"/>
    </source>
</evidence>
<comment type="caution">
    <text evidence="7">The sequence shown here is derived from an EMBL/GenBank/DDBJ whole genome shotgun (WGS) entry which is preliminary data.</text>
</comment>
<evidence type="ECO:0000313" key="7">
    <source>
        <dbReference type="EMBL" id="KUN36919.1"/>
    </source>
</evidence>
<organism evidence="7 8">
    <name type="scientific">Streptomyces longwoodensis</name>
    <dbReference type="NCBI Taxonomy" id="68231"/>
    <lineage>
        <taxon>Bacteria</taxon>
        <taxon>Bacillati</taxon>
        <taxon>Actinomycetota</taxon>
        <taxon>Actinomycetes</taxon>
        <taxon>Kitasatosporales</taxon>
        <taxon>Streptomycetaceae</taxon>
        <taxon>Streptomyces</taxon>
    </lineage>
</organism>
<reference evidence="7 8" key="1">
    <citation type="submission" date="2015-10" db="EMBL/GenBank/DDBJ databases">
        <title>Draft genome sequence of Streptomyces longwoodensis DSM 41677, type strain for the species Streptomyces longwoodensis.</title>
        <authorList>
            <person name="Ruckert C."/>
            <person name="Winkler A."/>
            <person name="Kalinowski J."/>
            <person name="Kampfer P."/>
            <person name="Glaeser S."/>
        </authorList>
    </citation>
    <scope>NUCLEOTIDE SEQUENCE [LARGE SCALE GENOMIC DNA]</scope>
    <source>
        <strain evidence="7 8">DSM 41677</strain>
    </source>
</reference>
<sequence>MLLPPAILMAAVSAAAVVAVPEAARLAVAVCGAVATVLVVATAAEAVRRGRELRDLRAERTRHLARLEQRVAGHVEQNLRLARDYIPASVLHLRKGSTPLEVKAHYERTDPYFRELDASQKAVFDRILEIVDHEQDLRDSSQRSFVSVARRIQAIVHQQNKELREMEEDHGRNPEVFDDLLRIDHGTALIGRLADSIGVLGGGRPSRQWPQPVPLYSVLRGAMSRILDYRRVQLDSIAKVNIRGISVEPVIHACAELMDNATRYSPPTSKVHINAVEVQTGVAIEIEDAGVSLSEETRTKAEGMLEAAMAGVDLQDINDTPRLGLAVVGRLCTAFDMQVALRPSAYGGVRAVLIVPSEMLTGGPTSLYAHGIGAAALPTQDLGDVEAPQRKPKKRRPTNPMVPADVSLEDDVPVVTEWTPQGLPQRRSKATVPLVQRITEAYAAQAAAERAAERGEEDIWARAEERQAAGERQAQEERPAPGLWVESFWEGLKKDNPGVHPTDFTRNPTKYLHLIDDKARPEADDEGDPT</sequence>
<keyword evidence="4" id="KW-0808">Transferase</keyword>
<dbReference type="GO" id="GO:0005886">
    <property type="term" value="C:plasma membrane"/>
    <property type="evidence" value="ECO:0007669"/>
    <property type="project" value="TreeGrafter"/>
</dbReference>
<evidence type="ECO:0000256" key="4">
    <source>
        <dbReference type="ARBA" id="ARBA00022679"/>
    </source>
</evidence>
<dbReference type="STRING" id="68231.AQJ30_18745"/>
<keyword evidence="8" id="KW-1185">Reference proteome</keyword>
<dbReference type="PANTHER" id="PTHR45436:SF5">
    <property type="entry name" value="SENSOR HISTIDINE KINASE TRCS"/>
    <property type="match status" value="1"/>
</dbReference>
<protein>
    <recommendedName>
        <fullName evidence="2">histidine kinase</fullName>
        <ecNumber evidence="2">2.7.13.3</ecNumber>
    </recommendedName>
</protein>
<dbReference type="GO" id="GO:0004673">
    <property type="term" value="F:protein histidine kinase activity"/>
    <property type="evidence" value="ECO:0007669"/>
    <property type="project" value="UniProtKB-EC"/>
</dbReference>
<name>A0A101QVJ5_9ACTN</name>
<dbReference type="EMBL" id="LMWS01000021">
    <property type="protein sequence ID" value="KUN36919.1"/>
    <property type="molecule type" value="Genomic_DNA"/>
</dbReference>
<evidence type="ECO:0000256" key="2">
    <source>
        <dbReference type="ARBA" id="ARBA00012438"/>
    </source>
</evidence>
<evidence type="ECO:0000256" key="6">
    <source>
        <dbReference type="SAM" id="MobiDB-lite"/>
    </source>
</evidence>
<feature type="compositionally biased region" description="Basic and acidic residues" evidence="6">
    <location>
        <begin position="513"/>
        <end position="522"/>
    </location>
</feature>
<dbReference type="Gene3D" id="3.30.565.10">
    <property type="entry name" value="Histidine kinase-like ATPase, C-terminal domain"/>
    <property type="match status" value="1"/>
</dbReference>
<proteinExistence type="predicted"/>
<keyword evidence="5" id="KW-0418">Kinase</keyword>
<dbReference type="InterPro" id="IPR036890">
    <property type="entry name" value="HATPase_C_sf"/>
</dbReference>
<dbReference type="Proteomes" id="UP000053271">
    <property type="component" value="Unassembled WGS sequence"/>
</dbReference>